<sequence length="110" mass="13093">MKKQKSILQNQSKKQCYLCMVLYGDYSYKYVEDHHIFFGTSNRKNSEKHGFKVNLCLGHHRESNEAVHNNRETDLLLKKMCQEEYEKTHTRQEFVQIIGKSYLGGEFVRT</sequence>
<evidence type="ECO:0000313" key="2">
    <source>
        <dbReference type="Proteomes" id="UP000250003"/>
    </source>
</evidence>
<dbReference type="EMBL" id="CP030280">
    <property type="protein sequence ID" value="AWY98854.1"/>
    <property type="molecule type" value="Genomic_DNA"/>
</dbReference>
<reference evidence="2" key="1">
    <citation type="submission" date="2018-06" db="EMBL/GenBank/DDBJ databases">
        <title>Description of Blautia argi sp. nov., a new anaerobic isolated from dog feces.</title>
        <authorList>
            <person name="Chang Y.-H."/>
            <person name="Paek J."/>
            <person name="Shin Y."/>
        </authorList>
    </citation>
    <scope>NUCLEOTIDE SEQUENCE [LARGE SCALE GENOMIC DNA]</scope>
    <source>
        <strain evidence="2">KCTC 15426</strain>
    </source>
</reference>
<gene>
    <name evidence="1" type="ORF">DQQ01_12675</name>
</gene>
<dbReference type="KEGG" id="blau:DQQ01_12675"/>
<dbReference type="OrthoDB" id="2007883at2"/>
<dbReference type="Proteomes" id="UP000250003">
    <property type="component" value="Chromosome"/>
</dbReference>
<organism evidence="1 2">
    <name type="scientific">Blautia argi</name>
    <dbReference type="NCBI Taxonomy" id="1912897"/>
    <lineage>
        <taxon>Bacteria</taxon>
        <taxon>Bacillati</taxon>
        <taxon>Bacillota</taxon>
        <taxon>Clostridia</taxon>
        <taxon>Lachnospirales</taxon>
        <taxon>Lachnospiraceae</taxon>
        <taxon>Blautia</taxon>
    </lineage>
</organism>
<dbReference type="Gene3D" id="3.30.40.190">
    <property type="match status" value="1"/>
</dbReference>
<protein>
    <submittedName>
        <fullName evidence="1">Uncharacterized protein</fullName>
    </submittedName>
</protein>
<name>A0A2Z4UDB4_9FIRM</name>
<dbReference type="AlphaFoldDB" id="A0A2Z4UDB4"/>
<accession>A0A2Z4UDB4</accession>
<evidence type="ECO:0000313" key="1">
    <source>
        <dbReference type="EMBL" id="AWY98854.1"/>
    </source>
</evidence>
<keyword evidence="2" id="KW-1185">Reference proteome</keyword>
<dbReference type="RefSeq" id="WP_111920340.1">
    <property type="nucleotide sequence ID" value="NZ_CP030280.1"/>
</dbReference>
<proteinExistence type="predicted"/>